<proteinExistence type="predicted"/>
<evidence type="ECO:0000256" key="1">
    <source>
        <dbReference type="SAM" id="Phobius"/>
    </source>
</evidence>
<dbReference type="AlphaFoldDB" id="A0A2P2KJH0"/>
<evidence type="ECO:0000313" key="2">
    <source>
        <dbReference type="EMBL" id="MBX05848.1"/>
    </source>
</evidence>
<sequence>MKILVSWMNGILYRVVEEREMGRVTVAITVSLWVIPISVLVNQVVLDPYMVRAS</sequence>
<protein>
    <submittedName>
        <fullName evidence="2">Dol-P-Glc:Glc2Man9GlcNAc2-PP-Dol alpha-1 2-glucosyltransferase-like</fullName>
    </submittedName>
</protein>
<feature type="transmembrane region" description="Helical" evidence="1">
    <location>
        <begin position="21"/>
        <end position="41"/>
    </location>
</feature>
<keyword evidence="1" id="KW-1133">Transmembrane helix</keyword>
<dbReference type="GO" id="GO:0016740">
    <property type="term" value="F:transferase activity"/>
    <property type="evidence" value="ECO:0007669"/>
    <property type="project" value="UniProtKB-KW"/>
</dbReference>
<keyword evidence="1" id="KW-0812">Transmembrane</keyword>
<keyword evidence="1" id="KW-0472">Membrane</keyword>
<name>A0A2P2KJH0_RHIMU</name>
<dbReference type="EMBL" id="GGEC01025364">
    <property type="protein sequence ID" value="MBX05848.1"/>
    <property type="molecule type" value="Transcribed_RNA"/>
</dbReference>
<keyword evidence="2" id="KW-0808">Transferase</keyword>
<reference evidence="2" key="1">
    <citation type="submission" date="2018-02" db="EMBL/GenBank/DDBJ databases">
        <title>Rhizophora mucronata_Transcriptome.</title>
        <authorList>
            <person name="Meera S.P."/>
            <person name="Sreeshan A."/>
            <person name="Augustine A."/>
        </authorList>
    </citation>
    <scope>NUCLEOTIDE SEQUENCE</scope>
    <source>
        <tissue evidence="2">Leaf</tissue>
    </source>
</reference>
<organism evidence="2">
    <name type="scientific">Rhizophora mucronata</name>
    <name type="common">Asiatic mangrove</name>
    <dbReference type="NCBI Taxonomy" id="61149"/>
    <lineage>
        <taxon>Eukaryota</taxon>
        <taxon>Viridiplantae</taxon>
        <taxon>Streptophyta</taxon>
        <taxon>Embryophyta</taxon>
        <taxon>Tracheophyta</taxon>
        <taxon>Spermatophyta</taxon>
        <taxon>Magnoliopsida</taxon>
        <taxon>eudicotyledons</taxon>
        <taxon>Gunneridae</taxon>
        <taxon>Pentapetalae</taxon>
        <taxon>rosids</taxon>
        <taxon>fabids</taxon>
        <taxon>Malpighiales</taxon>
        <taxon>Rhizophoraceae</taxon>
        <taxon>Rhizophora</taxon>
    </lineage>
</organism>
<accession>A0A2P2KJH0</accession>